<evidence type="ECO:0000313" key="3">
    <source>
        <dbReference type="Proteomes" id="UP000681720"/>
    </source>
</evidence>
<organism evidence="2 3">
    <name type="scientific">Rotaria magnacalcarata</name>
    <dbReference type="NCBI Taxonomy" id="392030"/>
    <lineage>
        <taxon>Eukaryota</taxon>
        <taxon>Metazoa</taxon>
        <taxon>Spiralia</taxon>
        <taxon>Gnathifera</taxon>
        <taxon>Rotifera</taxon>
        <taxon>Eurotatoria</taxon>
        <taxon>Bdelloidea</taxon>
        <taxon>Philodinida</taxon>
        <taxon>Philodinidae</taxon>
        <taxon>Rotaria</taxon>
    </lineage>
</organism>
<evidence type="ECO:0000259" key="1">
    <source>
        <dbReference type="PROSITE" id="PS50011"/>
    </source>
</evidence>
<reference evidence="2" key="1">
    <citation type="submission" date="2021-02" db="EMBL/GenBank/DDBJ databases">
        <authorList>
            <person name="Nowell W R."/>
        </authorList>
    </citation>
    <scope>NUCLEOTIDE SEQUENCE</scope>
</reference>
<proteinExistence type="predicted"/>
<dbReference type="Gene3D" id="3.30.200.20">
    <property type="entry name" value="Phosphorylase Kinase, domain 1"/>
    <property type="match status" value="1"/>
</dbReference>
<protein>
    <recommendedName>
        <fullName evidence="1">Protein kinase domain-containing protein</fullName>
    </recommendedName>
</protein>
<dbReference type="SUPFAM" id="SSF56112">
    <property type="entry name" value="Protein kinase-like (PK-like)"/>
    <property type="match status" value="1"/>
</dbReference>
<dbReference type="AlphaFoldDB" id="A0A8S3JQB3"/>
<dbReference type="Proteomes" id="UP000681720">
    <property type="component" value="Unassembled WGS sequence"/>
</dbReference>
<dbReference type="InterPro" id="IPR011009">
    <property type="entry name" value="Kinase-like_dom_sf"/>
</dbReference>
<feature type="domain" description="Protein kinase" evidence="1">
    <location>
        <begin position="1"/>
        <end position="42"/>
    </location>
</feature>
<dbReference type="EMBL" id="CAJOBJ010365003">
    <property type="protein sequence ID" value="CAF5220498.1"/>
    <property type="molecule type" value="Genomic_DNA"/>
</dbReference>
<gene>
    <name evidence="2" type="ORF">GIL414_LOCUS84043</name>
</gene>
<name>A0A8S3JQB3_9BILA</name>
<comment type="caution">
    <text evidence="2">The sequence shown here is derived from an EMBL/GenBank/DDBJ whole genome shotgun (WGS) entry which is preliminary data.</text>
</comment>
<evidence type="ECO:0000313" key="2">
    <source>
        <dbReference type="EMBL" id="CAF5220498.1"/>
    </source>
</evidence>
<sequence length="42" mass="4996">MINEVNIIREELRHPNIVNYYQIFAENDKLYIKMELIAGSSL</sequence>
<dbReference type="GO" id="GO:0004672">
    <property type="term" value="F:protein kinase activity"/>
    <property type="evidence" value="ECO:0007669"/>
    <property type="project" value="InterPro"/>
</dbReference>
<dbReference type="PROSITE" id="PS50011">
    <property type="entry name" value="PROTEIN_KINASE_DOM"/>
    <property type="match status" value="1"/>
</dbReference>
<dbReference type="GO" id="GO:0005524">
    <property type="term" value="F:ATP binding"/>
    <property type="evidence" value="ECO:0007669"/>
    <property type="project" value="InterPro"/>
</dbReference>
<accession>A0A8S3JQB3</accession>
<feature type="non-terminal residue" evidence="2">
    <location>
        <position position="1"/>
    </location>
</feature>
<dbReference type="InterPro" id="IPR000719">
    <property type="entry name" value="Prot_kinase_dom"/>
</dbReference>